<protein>
    <submittedName>
        <fullName evidence="1">Putative secreted protein</fullName>
    </submittedName>
</protein>
<sequence length="87" mass="9892">MLDFVCLFAFVECLIGHEITQYSYTFISIVVAIIRRCVCVYISAQSGLVAMRNHRHISHCAPNLTRLNLTDDILHLLADEEGELCHN</sequence>
<accession>A0A2M4CAI9</accession>
<name>A0A2M4CAI9_9DIPT</name>
<proteinExistence type="predicted"/>
<dbReference type="EMBL" id="GGFJ01013104">
    <property type="protein sequence ID" value="MBW62245.1"/>
    <property type="molecule type" value="Transcribed_RNA"/>
</dbReference>
<evidence type="ECO:0000313" key="1">
    <source>
        <dbReference type="EMBL" id="MBW62245.1"/>
    </source>
</evidence>
<reference evidence="1" key="1">
    <citation type="submission" date="2018-01" db="EMBL/GenBank/DDBJ databases">
        <title>An insight into the sialome of Amazonian anophelines.</title>
        <authorList>
            <person name="Ribeiro J.M."/>
            <person name="Scarpassa V."/>
            <person name="Calvo E."/>
        </authorList>
    </citation>
    <scope>NUCLEOTIDE SEQUENCE</scope>
    <source>
        <tissue evidence="1">Salivary glands</tissue>
    </source>
</reference>
<dbReference type="AlphaFoldDB" id="A0A2M4CAI9"/>
<organism evidence="1">
    <name type="scientific">Anopheles marajoara</name>
    <dbReference type="NCBI Taxonomy" id="58244"/>
    <lineage>
        <taxon>Eukaryota</taxon>
        <taxon>Metazoa</taxon>
        <taxon>Ecdysozoa</taxon>
        <taxon>Arthropoda</taxon>
        <taxon>Hexapoda</taxon>
        <taxon>Insecta</taxon>
        <taxon>Pterygota</taxon>
        <taxon>Neoptera</taxon>
        <taxon>Endopterygota</taxon>
        <taxon>Diptera</taxon>
        <taxon>Nematocera</taxon>
        <taxon>Culicoidea</taxon>
        <taxon>Culicidae</taxon>
        <taxon>Anophelinae</taxon>
        <taxon>Anopheles</taxon>
    </lineage>
</organism>